<keyword evidence="7" id="KW-1185">Reference proteome</keyword>
<dbReference type="GO" id="GO:0016020">
    <property type="term" value="C:membrane"/>
    <property type="evidence" value="ECO:0007669"/>
    <property type="project" value="UniProtKB-SubCell"/>
</dbReference>
<keyword evidence="4 5" id="KW-0472">Membrane</keyword>
<sequence length="305" mass="33343">MRNRTAADLYLPDGSPNYENSPFGAKPMIELAYMGAAVWFAILVAHVSLAIRHRTSYMTAAIIGCLFETFGYSTRILAIRNPFQTATYASQQSFIILGPTLIAATQYVMLEKIILGPTLIAATQYVMLEKIIHFSYPSASPIRHYLITRIFVVSDVITFIVQCGGSAFLVAASTSPSQVTLGTNILLAGIGLQMASFLAYLAIAIVFYKRATVLESDGEPSPSELSANWKRLFFTLMVSGGAVCVRSLFRIVEFANGFDGPIASNENYMYVFDFGMMVVAMLAFVIVHPGTILKRNASSVAVEMM</sequence>
<proteinExistence type="predicted"/>
<evidence type="ECO:0000256" key="3">
    <source>
        <dbReference type="ARBA" id="ARBA00022989"/>
    </source>
</evidence>
<dbReference type="PANTHER" id="PTHR31465:SF1">
    <property type="entry name" value="PROTEIN RTA1-RELATED"/>
    <property type="match status" value="1"/>
</dbReference>
<evidence type="ECO:0000256" key="2">
    <source>
        <dbReference type="ARBA" id="ARBA00022692"/>
    </source>
</evidence>
<feature type="transmembrane region" description="Helical" evidence="5">
    <location>
        <begin position="229"/>
        <end position="249"/>
    </location>
</feature>
<protein>
    <submittedName>
        <fullName evidence="6">RTA1 like protein</fullName>
    </submittedName>
</protein>
<accession>A0A1Y2C5Z7</accession>
<dbReference type="InterPro" id="IPR007568">
    <property type="entry name" value="RTA1"/>
</dbReference>
<dbReference type="PANTHER" id="PTHR31465">
    <property type="entry name" value="PROTEIN RTA1-RELATED"/>
    <property type="match status" value="1"/>
</dbReference>
<keyword evidence="3 5" id="KW-1133">Transmembrane helix</keyword>
<feature type="transmembrane region" description="Helical" evidence="5">
    <location>
        <begin position="150"/>
        <end position="173"/>
    </location>
</feature>
<feature type="transmembrane region" description="Helical" evidence="5">
    <location>
        <begin position="269"/>
        <end position="287"/>
    </location>
</feature>
<name>A0A1Y2C5Z7_9FUNG</name>
<feature type="transmembrane region" description="Helical" evidence="5">
    <location>
        <begin position="31"/>
        <end position="51"/>
    </location>
</feature>
<dbReference type="STRING" id="329046.A0A1Y2C5Z7"/>
<evidence type="ECO:0000256" key="4">
    <source>
        <dbReference type="ARBA" id="ARBA00023136"/>
    </source>
</evidence>
<feature type="transmembrane region" description="Helical" evidence="5">
    <location>
        <begin position="185"/>
        <end position="208"/>
    </location>
</feature>
<reference evidence="6 7" key="1">
    <citation type="submission" date="2016-07" db="EMBL/GenBank/DDBJ databases">
        <title>Pervasive Adenine N6-methylation of Active Genes in Fungi.</title>
        <authorList>
            <consortium name="DOE Joint Genome Institute"/>
            <person name="Mondo S.J."/>
            <person name="Dannebaum R.O."/>
            <person name="Kuo R.C."/>
            <person name="Labutti K."/>
            <person name="Haridas S."/>
            <person name="Kuo A."/>
            <person name="Salamov A."/>
            <person name="Ahrendt S.R."/>
            <person name="Lipzen A."/>
            <person name="Sullivan W."/>
            <person name="Andreopoulos W.B."/>
            <person name="Clum A."/>
            <person name="Lindquist E."/>
            <person name="Daum C."/>
            <person name="Ramamoorthy G.K."/>
            <person name="Gryganskyi A."/>
            <person name="Culley D."/>
            <person name="Magnuson J.K."/>
            <person name="James T.Y."/>
            <person name="O'Malley M.A."/>
            <person name="Stajich J.E."/>
            <person name="Spatafora J.W."/>
            <person name="Visel A."/>
            <person name="Grigoriev I.V."/>
        </authorList>
    </citation>
    <scope>NUCLEOTIDE SEQUENCE [LARGE SCALE GENOMIC DNA]</scope>
    <source>
        <strain evidence="6 7">JEL800</strain>
    </source>
</reference>
<dbReference type="Proteomes" id="UP000193642">
    <property type="component" value="Unassembled WGS sequence"/>
</dbReference>
<evidence type="ECO:0000256" key="5">
    <source>
        <dbReference type="SAM" id="Phobius"/>
    </source>
</evidence>
<dbReference type="OrthoDB" id="4521223at2759"/>
<organism evidence="6 7">
    <name type="scientific">Rhizoclosmatium globosum</name>
    <dbReference type="NCBI Taxonomy" id="329046"/>
    <lineage>
        <taxon>Eukaryota</taxon>
        <taxon>Fungi</taxon>
        <taxon>Fungi incertae sedis</taxon>
        <taxon>Chytridiomycota</taxon>
        <taxon>Chytridiomycota incertae sedis</taxon>
        <taxon>Chytridiomycetes</taxon>
        <taxon>Chytridiales</taxon>
        <taxon>Chytriomycetaceae</taxon>
        <taxon>Rhizoclosmatium</taxon>
    </lineage>
</organism>
<comment type="caution">
    <text evidence="6">The sequence shown here is derived from an EMBL/GenBank/DDBJ whole genome shotgun (WGS) entry which is preliminary data.</text>
</comment>
<dbReference type="EMBL" id="MCGO01000028">
    <property type="protein sequence ID" value="ORY42468.1"/>
    <property type="molecule type" value="Genomic_DNA"/>
</dbReference>
<evidence type="ECO:0000256" key="1">
    <source>
        <dbReference type="ARBA" id="ARBA00004141"/>
    </source>
</evidence>
<gene>
    <name evidence="6" type="ORF">BCR33DRAFT_295581</name>
</gene>
<dbReference type="Pfam" id="PF04479">
    <property type="entry name" value="RTA1"/>
    <property type="match status" value="1"/>
</dbReference>
<dbReference type="AlphaFoldDB" id="A0A1Y2C5Z7"/>
<evidence type="ECO:0000313" key="6">
    <source>
        <dbReference type="EMBL" id="ORY42468.1"/>
    </source>
</evidence>
<keyword evidence="2 5" id="KW-0812">Transmembrane</keyword>
<evidence type="ECO:0000313" key="7">
    <source>
        <dbReference type="Proteomes" id="UP000193642"/>
    </source>
</evidence>
<comment type="subcellular location">
    <subcellularLocation>
        <location evidence="1">Membrane</location>
        <topology evidence="1">Multi-pass membrane protein</topology>
    </subcellularLocation>
</comment>